<dbReference type="OrthoDB" id="269872at2759"/>
<dbReference type="Proteomes" id="UP000789739">
    <property type="component" value="Unassembled WGS sequence"/>
</dbReference>
<name>A0A9N9BN08_9GLOM</name>
<feature type="region of interest" description="Disordered" evidence="1">
    <location>
        <begin position="1"/>
        <end position="50"/>
    </location>
</feature>
<proteinExistence type="predicted"/>
<gene>
    <name evidence="2" type="ORF">PBRASI_LOCUS6237</name>
</gene>
<protein>
    <submittedName>
        <fullName evidence="2">5349_t:CDS:1</fullName>
    </submittedName>
</protein>
<accession>A0A9N9BN08</accession>
<evidence type="ECO:0000313" key="3">
    <source>
        <dbReference type="Proteomes" id="UP000789739"/>
    </source>
</evidence>
<evidence type="ECO:0000313" key="2">
    <source>
        <dbReference type="EMBL" id="CAG8573672.1"/>
    </source>
</evidence>
<evidence type="ECO:0000256" key="1">
    <source>
        <dbReference type="SAM" id="MobiDB-lite"/>
    </source>
</evidence>
<organism evidence="2 3">
    <name type="scientific">Paraglomus brasilianum</name>
    <dbReference type="NCBI Taxonomy" id="144538"/>
    <lineage>
        <taxon>Eukaryota</taxon>
        <taxon>Fungi</taxon>
        <taxon>Fungi incertae sedis</taxon>
        <taxon>Mucoromycota</taxon>
        <taxon>Glomeromycotina</taxon>
        <taxon>Glomeromycetes</taxon>
        <taxon>Paraglomerales</taxon>
        <taxon>Paraglomeraceae</taxon>
        <taxon>Paraglomus</taxon>
    </lineage>
</organism>
<sequence>MGNSRNSSIKTNNNKPLQEEKKPTLPPDNPQSDQPKNPPPQPDPADSGKTELKFPVLLNKNLHGSGYFTLSYAENEMAKKVVKTGQGGSQLILLESGFTLTSYLPLQDDPDFLNRFENTEKKEVYFDYSKYNGGDYVFIDSEIQEGKPEKDLDKYVFHPDNPSIKKLLAKNHLQIQNRRYEFAFRVFYLERNIEKYDPNTCTYYLNNEAEVQTATSRP</sequence>
<dbReference type="AlphaFoldDB" id="A0A9N9BN08"/>
<keyword evidence="3" id="KW-1185">Reference proteome</keyword>
<comment type="caution">
    <text evidence="2">The sequence shown here is derived from an EMBL/GenBank/DDBJ whole genome shotgun (WGS) entry which is preliminary data.</text>
</comment>
<dbReference type="EMBL" id="CAJVPI010000808">
    <property type="protein sequence ID" value="CAG8573672.1"/>
    <property type="molecule type" value="Genomic_DNA"/>
</dbReference>
<reference evidence="2" key="1">
    <citation type="submission" date="2021-06" db="EMBL/GenBank/DDBJ databases">
        <authorList>
            <person name="Kallberg Y."/>
            <person name="Tangrot J."/>
            <person name="Rosling A."/>
        </authorList>
    </citation>
    <scope>NUCLEOTIDE SEQUENCE</scope>
    <source>
        <strain evidence="2">BR232B</strain>
    </source>
</reference>
<feature type="compositionally biased region" description="Polar residues" evidence="1">
    <location>
        <begin position="1"/>
        <end position="16"/>
    </location>
</feature>